<sequence>FYTSIMSNVNEGILNFKIPHEWIYRGEGNCNVVLSLPKTRKVLRIRKTDHPKTLIDWLIVWISNFLYWYYRKGVAEELRDIKFYSLIMRPLIGRRYTSKANQVVLTKKEVKVFENELNKYRPGKFLFVLFSNSTNPGRLMVS</sequence>
<dbReference type="PANTHER" id="PTHR14456:SF2">
    <property type="entry name" value="INOSITOL-PENTAKISPHOSPHATE 2-KINASE"/>
    <property type="match status" value="1"/>
</dbReference>
<proteinExistence type="inferred from homology"/>
<keyword evidence="4 7" id="KW-0547">Nucleotide-binding</keyword>
<dbReference type="PANTHER" id="PTHR14456">
    <property type="entry name" value="INOSITOL POLYPHOSPHATE KINASE 1"/>
    <property type="match status" value="1"/>
</dbReference>
<comment type="function">
    <text evidence="7">Phosphorylates Ins(1,3,4,5,6)P5 at position 2 to form Ins(1,2,3,4,5,6)P6 (InsP6 or phytate).</text>
</comment>
<organism evidence="8">
    <name type="scientific">Anoplophora glabripennis</name>
    <name type="common">Asian longhorn beetle</name>
    <name type="synonym">Anoplophora nobilis</name>
    <dbReference type="NCBI Taxonomy" id="217634"/>
    <lineage>
        <taxon>Eukaryota</taxon>
        <taxon>Metazoa</taxon>
        <taxon>Ecdysozoa</taxon>
        <taxon>Arthropoda</taxon>
        <taxon>Hexapoda</taxon>
        <taxon>Insecta</taxon>
        <taxon>Pterygota</taxon>
        <taxon>Neoptera</taxon>
        <taxon>Endopterygota</taxon>
        <taxon>Coleoptera</taxon>
        <taxon>Polyphaga</taxon>
        <taxon>Cucujiformia</taxon>
        <taxon>Chrysomeloidea</taxon>
        <taxon>Cerambycidae</taxon>
        <taxon>Lamiinae</taxon>
        <taxon>Lamiini</taxon>
        <taxon>Anoplophora</taxon>
    </lineage>
</organism>
<dbReference type="GO" id="GO:0035299">
    <property type="term" value="F:inositol-1,3,4,5,6-pentakisphosphate 2-kinase activity"/>
    <property type="evidence" value="ECO:0007669"/>
    <property type="project" value="UniProtKB-EC"/>
</dbReference>
<evidence type="ECO:0000313" key="8">
    <source>
        <dbReference type="EMBL" id="JAB62036.1"/>
    </source>
</evidence>
<evidence type="ECO:0000256" key="6">
    <source>
        <dbReference type="ARBA" id="ARBA00022840"/>
    </source>
</evidence>
<evidence type="ECO:0000256" key="5">
    <source>
        <dbReference type="ARBA" id="ARBA00022777"/>
    </source>
</evidence>
<name>V5I7H4_ANOGL</name>
<comment type="similarity">
    <text evidence="1">Belongs to the IPK1 type 2 family.</text>
</comment>
<dbReference type="Pfam" id="PF06090">
    <property type="entry name" value="Ins_P5_2-kin"/>
    <property type="match status" value="1"/>
</dbReference>
<evidence type="ECO:0000256" key="1">
    <source>
        <dbReference type="ARBA" id="ARBA00007229"/>
    </source>
</evidence>
<dbReference type="GO" id="GO:0005634">
    <property type="term" value="C:nucleus"/>
    <property type="evidence" value="ECO:0007669"/>
    <property type="project" value="TreeGrafter"/>
</dbReference>
<dbReference type="Gene3D" id="3.30.200.110">
    <property type="entry name" value="Inositol-pentakisphosphate 2-kinase, N-lobe"/>
    <property type="match status" value="1"/>
</dbReference>
<dbReference type="EMBL" id="GALX01006430">
    <property type="protein sequence ID" value="JAB62036.1"/>
    <property type="molecule type" value="Transcribed_RNA"/>
</dbReference>
<dbReference type="EC" id="2.7.1.158" evidence="2 7"/>
<keyword evidence="5 7" id="KW-0418">Kinase</keyword>
<comment type="catalytic activity">
    <reaction evidence="7">
        <text>1D-myo-inositol 1,3,4,5,6-pentakisphosphate + ATP = 1D-myo-inositol hexakisphosphate + ADP + H(+)</text>
        <dbReference type="Rhea" id="RHEA:20313"/>
        <dbReference type="ChEBI" id="CHEBI:15378"/>
        <dbReference type="ChEBI" id="CHEBI:30616"/>
        <dbReference type="ChEBI" id="CHEBI:57733"/>
        <dbReference type="ChEBI" id="CHEBI:58130"/>
        <dbReference type="ChEBI" id="CHEBI:456216"/>
        <dbReference type="EC" id="2.7.1.158"/>
    </reaction>
</comment>
<evidence type="ECO:0000256" key="2">
    <source>
        <dbReference type="ARBA" id="ARBA00012023"/>
    </source>
</evidence>
<comment type="domain">
    <text evidence="7">The EXKPK motif is conserved in inositol-pentakisphosphate 2-kinases of both family 1 and 2.</text>
</comment>
<evidence type="ECO:0000256" key="3">
    <source>
        <dbReference type="ARBA" id="ARBA00022679"/>
    </source>
</evidence>
<dbReference type="InterPro" id="IPR009286">
    <property type="entry name" value="Ins_P5_2-kin"/>
</dbReference>
<keyword evidence="6 7" id="KW-0067">ATP-binding</keyword>
<evidence type="ECO:0000256" key="7">
    <source>
        <dbReference type="RuleBase" id="RU364126"/>
    </source>
</evidence>
<protein>
    <recommendedName>
        <fullName evidence="2 7">Inositol-pentakisphosphate 2-kinase</fullName>
        <ecNumber evidence="2 7">2.7.1.158</ecNumber>
    </recommendedName>
</protein>
<dbReference type="GO" id="GO:0032958">
    <property type="term" value="P:inositol phosphate biosynthetic process"/>
    <property type="evidence" value="ECO:0007669"/>
    <property type="project" value="TreeGrafter"/>
</dbReference>
<evidence type="ECO:0000256" key="4">
    <source>
        <dbReference type="ARBA" id="ARBA00022741"/>
    </source>
</evidence>
<reference evidence="8" key="1">
    <citation type="submission" date="2013-07" db="EMBL/GenBank/DDBJ databases">
        <title>Midgut Transcriptome Profiling of Anoplphora glabripennis, a Lignocellulose Degrading, Wood-Boring Cerambycid.</title>
        <authorList>
            <person name="Scully E.D."/>
            <person name="Hoover K."/>
            <person name="Carlson J.E."/>
            <person name="Tien M."/>
            <person name="Geib S.M."/>
        </authorList>
    </citation>
    <scope>NUCLEOTIDE SEQUENCE</scope>
</reference>
<dbReference type="AlphaFoldDB" id="V5I7H4"/>
<dbReference type="GO" id="GO:0005524">
    <property type="term" value="F:ATP binding"/>
    <property type="evidence" value="ECO:0007669"/>
    <property type="project" value="UniProtKB-KW"/>
</dbReference>
<keyword evidence="3 7" id="KW-0808">Transferase</keyword>
<accession>V5I7H4</accession>
<dbReference type="InterPro" id="IPR043001">
    <property type="entry name" value="IP5_2-K_N_lobe"/>
</dbReference>
<feature type="non-terminal residue" evidence="8">
    <location>
        <position position="1"/>
    </location>
</feature>